<dbReference type="OrthoDB" id="6524at2157"/>
<evidence type="ECO:0000256" key="5">
    <source>
        <dbReference type="ARBA" id="ARBA00022898"/>
    </source>
</evidence>
<keyword evidence="5 8" id="KW-0663">Pyridoxal phosphate</keyword>
<gene>
    <name evidence="8 9" type="primary">hemL</name>
    <name evidence="9" type="ORF">DFR85_06720</name>
</gene>
<dbReference type="PANTHER" id="PTHR43713:SF3">
    <property type="entry name" value="GLUTAMATE-1-SEMIALDEHYDE 2,1-AMINOMUTASE 1, CHLOROPLASTIC-RELATED"/>
    <property type="match status" value="1"/>
</dbReference>
<evidence type="ECO:0000313" key="10">
    <source>
        <dbReference type="Proteomes" id="UP000248044"/>
    </source>
</evidence>
<comment type="similarity">
    <text evidence="4 8">Belongs to the class-III pyridoxal-phosphate-dependent aminotransferase family. HemL subfamily.</text>
</comment>
<name>A0A2U9IEG1_9CREN</name>
<dbReference type="InterPro" id="IPR004639">
    <property type="entry name" value="4pyrrol_synth_GluAld_NH2Trfase"/>
</dbReference>
<keyword evidence="7 8" id="KW-0627">Porphyrin biosynthesis</keyword>
<dbReference type="Gene3D" id="3.90.1150.10">
    <property type="entry name" value="Aspartate Aminotransferase, domain 1"/>
    <property type="match status" value="1"/>
</dbReference>
<dbReference type="InterPro" id="IPR015421">
    <property type="entry name" value="PyrdxlP-dep_Trfase_major"/>
</dbReference>
<dbReference type="UniPathway" id="UPA00251">
    <property type="reaction ID" value="UER00317"/>
</dbReference>
<evidence type="ECO:0000256" key="2">
    <source>
        <dbReference type="ARBA" id="ARBA00001933"/>
    </source>
</evidence>
<dbReference type="GO" id="GO:0042286">
    <property type="term" value="F:glutamate-1-semialdehyde 2,1-aminomutase activity"/>
    <property type="evidence" value="ECO:0007669"/>
    <property type="project" value="UniProtKB-UniRule"/>
</dbReference>
<comment type="subcellular location">
    <subcellularLocation>
        <location evidence="8">Cytoplasm</location>
    </subcellularLocation>
</comment>
<keyword evidence="6 8" id="KW-0413">Isomerase</keyword>
<dbReference type="KEGG" id="abri:DFR85_06720"/>
<dbReference type="InterPro" id="IPR015424">
    <property type="entry name" value="PyrdxlP-dep_Trfase"/>
</dbReference>
<evidence type="ECO:0000256" key="8">
    <source>
        <dbReference type="HAMAP-Rule" id="MF_00375"/>
    </source>
</evidence>
<evidence type="ECO:0000256" key="4">
    <source>
        <dbReference type="ARBA" id="ARBA00008981"/>
    </source>
</evidence>
<dbReference type="InterPro" id="IPR015422">
    <property type="entry name" value="PyrdxlP-dep_Trfase_small"/>
</dbReference>
<dbReference type="GO" id="GO:0030170">
    <property type="term" value="F:pyridoxal phosphate binding"/>
    <property type="evidence" value="ECO:0007669"/>
    <property type="project" value="InterPro"/>
</dbReference>
<evidence type="ECO:0000256" key="3">
    <source>
        <dbReference type="ARBA" id="ARBA00004819"/>
    </source>
</evidence>
<dbReference type="InterPro" id="IPR005814">
    <property type="entry name" value="Aminotrans_3"/>
</dbReference>
<evidence type="ECO:0000256" key="1">
    <source>
        <dbReference type="ARBA" id="ARBA00001579"/>
    </source>
</evidence>
<comment type="pathway">
    <text evidence="3">Porphyrin-containing compound metabolism; protoporphyrin-IX biosynthesis; 5-aminolevulinate from L-glutamyl-tRNA(Glu): step 2/2.</text>
</comment>
<keyword evidence="10" id="KW-1185">Reference proteome</keyword>
<sequence>MVKRGDAVLNKDLWREALNLFAGGVNSPVRAAVKPQPFYTDHAYGPFLFTENNKKIVDYVLGYGPLILGHSPQQVKEKVIDQINKGWLYGTPSKVEIKLAEKISQHIRTVEKIRFVNSGTEATMNAIRLARGYTKREKIIKFDGNYHGAHDYALVDAGSAATEFGVPISDGIPKDVLKTVLLCNYNDLDCVENFLKKEDIAAVILEPIMGNMGVIPADQDFLEGLRELTKTYNSLLIFDEVITGFRVGLEGAQGLYEVYPDLTTLGKIIGGGFPIGAIGGKKEIIDNFTPNGRVFNAGTFNANPVSMAAGLATIEELEKGKPYDIANAAAREIVEELDKIPIFHTINSVKSMFQIFFGIEEVHNAKDARNANKEKYIEFQRKLLDNDIFFPPSQYETIFTSAAHTDEIVSLTIERIKKIASEIK</sequence>
<keyword evidence="8" id="KW-0963">Cytoplasm</keyword>
<dbReference type="NCBIfam" id="NF000818">
    <property type="entry name" value="PRK00062.1"/>
    <property type="match status" value="1"/>
</dbReference>
<dbReference type="FunFam" id="3.40.640.10:FF:000021">
    <property type="entry name" value="Glutamate-1-semialdehyde 2,1-aminomutase"/>
    <property type="match status" value="1"/>
</dbReference>
<comment type="catalytic activity">
    <reaction evidence="1 8">
        <text>(S)-4-amino-5-oxopentanoate = 5-aminolevulinate</text>
        <dbReference type="Rhea" id="RHEA:14265"/>
        <dbReference type="ChEBI" id="CHEBI:57501"/>
        <dbReference type="ChEBI" id="CHEBI:356416"/>
        <dbReference type="EC" id="5.4.3.8"/>
    </reaction>
</comment>
<accession>A0A2U9IEG1</accession>
<dbReference type="EC" id="5.4.3.8" evidence="8"/>
<reference evidence="9 10" key="1">
    <citation type="submission" date="2018-05" db="EMBL/GenBank/DDBJ databases">
        <title>Complete Genome Sequences of Extremely Thermoacidophilic, Metal-Mobilizing Type-Strain Members of the Archaeal Family Sulfolobaceae: Acidianus brierleyi DSM-1651T, Acidianus sulfidivorans DSM-18786T, Metallosphaera hakonensis DSM-7519T, and Metallosphaera prunae DSM-10039T.</title>
        <authorList>
            <person name="Counts J.A."/>
            <person name="Kelly R.M."/>
        </authorList>
    </citation>
    <scope>NUCLEOTIDE SEQUENCE [LARGE SCALE GENOMIC DNA]</scope>
    <source>
        <strain evidence="9 10">DSM 1651</strain>
    </source>
</reference>
<dbReference type="HAMAP" id="MF_00375">
    <property type="entry name" value="HemL_aminotrans_3"/>
    <property type="match status" value="1"/>
</dbReference>
<dbReference type="GO" id="GO:0008483">
    <property type="term" value="F:transaminase activity"/>
    <property type="evidence" value="ECO:0007669"/>
    <property type="project" value="InterPro"/>
</dbReference>
<dbReference type="Gene3D" id="3.40.640.10">
    <property type="entry name" value="Type I PLP-dependent aspartate aminotransferase-like (Major domain)"/>
    <property type="match status" value="1"/>
</dbReference>
<protein>
    <recommendedName>
        <fullName evidence="8">Glutamate-1-semialdehyde 2,1-aminomutase</fullName>
        <shortName evidence="8">GSA</shortName>
        <ecNumber evidence="8">5.4.3.8</ecNumber>
    </recommendedName>
    <alternativeName>
        <fullName evidence="8">Glutamate-1-semialdehyde aminotransferase</fullName>
        <shortName evidence="8">GSA-AT</shortName>
    </alternativeName>
</protein>
<feature type="modified residue" description="N6-(pyridoxal phosphate)lysine" evidence="8">
    <location>
        <position position="267"/>
    </location>
</feature>
<dbReference type="GO" id="GO:0005737">
    <property type="term" value="C:cytoplasm"/>
    <property type="evidence" value="ECO:0007669"/>
    <property type="project" value="UniProtKB-SubCell"/>
</dbReference>
<dbReference type="Proteomes" id="UP000248044">
    <property type="component" value="Chromosome"/>
</dbReference>
<evidence type="ECO:0000256" key="7">
    <source>
        <dbReference type="ARBA" id="ARBA00023244"/>
    </source>
</evidence>
<comment type="cofactor">
    <cofactor evidence="2 8">
        <name>pyridoxal 5'-phosphate</name>
        <dbReference type="ChEBI" id="CHEBI:597326"/>
    </cofactor>
</comment>
<evidence type="ECO:0000256" key="6">
    <source>
        <dbReference type="ARBA" id="ARBA00023235"/>
    </source>
</evidence>
<proteinExistence type="inferred from homology"/>
<dbReference type="Pfam" id="PF00202">
    <property type="entry name" value="Aminotran_3"/>
    <property type="match status" value="1"/>
</dbReference>
<dbReference type="GO" id="GO:0006782">
    <property type="term" value="P:protoporphyrinogen IX biosynthetic process"/>
    <property type="evidence" value="ECO:0007669"/>
    <property type="project" value="UniProtKB-UniRule"/>
</dbReference>
<dbReference type="PANTHER" id="PTHR43713">
    <property type="entry name" value="GLUTAMATE-1-SEMIALDEHYDE 2,1-AMINOMUTASE"/>
    <property type="match status" value="1"/>
</dbReference>
<organism evidence="9 10">
    <name type="scientific">Acidianus brierleyi</name>
    <dbReference type="NCBI Taxonomy" id="41673"/>
    <lineage>
        <taxon>Archaea</taxon>
        <taxon>Thermoproteota</taxon>
        <taxon>Thermoprotei</taxon>
        <taxon>Sulfolobales</taxon>
        <taxon>Sulfolobaceae</taxon>
        <taxon>Acidianus</taxon>
    </lineage>
</organism>
<dbReference type="RefSeq" id="WP_110270215.1">
    <property type="nucleotide sequence ID" value="NZ_CP029289.2"/>
</dbReference>
<evidence type="ECO:0000313" key="9">
    <source>
        <dbReference type="EMBL" id="AWR94334.1"/>
    </source>
</evidence>
<dbReference type="SUPFAM" id="SSF53383">
    <property type="entry name" value="PLP-dependent transferases"/>
    <property type="match status" value="1"/>
</dbReference>
<dbReference type="InterPro" id="IPR049704">
    <property type="entry name" value="Aminotrans_3_PPA_site"/>
</dbReference>
<dbReference type="NCBIfam" id="TIGR00713">
    <property type="entry name" value="hemL"/>
    <property type="match status" value="1"/>
</dbReference>
<dbReference type="EMBL" id="CP029289">
    <property type="protein sequence ID" value="AWR94334.1"/>
    <property type="molecule type" value="Genomic_DNA"/>
</dbReference>
<dbReference type="AlphaFoldDB" id="A0A2U9IEG1"/>
<dbReference type="PROSITE" id="PS00600">
    <property type="entry name" value="AA_TRANSFER_CLASS_3"/>
    <property type="match status" value="1"/>
</dbReference>
<dbReference type="CDD" id="cd00610">
    <property type="entry name" value="OAT_like"/>
    <property type="match status" value="1"/>
</dbReference>
<dbReference type="GeneID" id="36831834"/>